<dbReference type="Gene3D" id="1.20.1640.10">
    <property type="entry name" value="Multidrug efflux transporter AcrB transmembrane domain"/>
    <property type="match status" value="2"/>
</dbReference>
<evidence type="ECO:0000256" key="4">
    <source>
        <dbReference type="ARBA" id="ARBA00022475"/>
    </source>
</evidence>
<feature type="transmembrane region" description="Helical" evidence="9">
    <location>
        <begin position="440"/>
        <end position="460"/>
    </location>
</feature>
<dbReference type="Gene3D" id="3.30.70.1440">
    <property type="entry name" value="Multidrug efflux transporter AcrB pore domain"/>
    <property type="match status" value="1"/>
</dbReference>
<evidence type="ECO:0000256" key="1">
    <source>
        <dbReference type="ARBA" id="ARBA00004429"/>
    </source>
</evidence>
<feature type="transmembrane region" description="Helical" evidence="9">
    <location>
        <begin position="927"/>
        <end position="951"/>
    </location>
</feature>
<feature type="transmembrane region" description="Helical" evidence="9">
    <location>
        <begin position="395"/>
        <end position="415"/>
    </location>
</feature>
<evidence type="ECO:0000256" key="2">
    <source>
        <dbReference type="ARBA" id="ARBA00010942"/>
    </source>
</evidence>
<dbReference type="PANTHER" id="PTHR32063">
    <property type="match status" value="1"/>
</dbReference>
<dbReference type="NCBIfam" id="NF000282">
    <property type="entry name" value="RND_permease_1"/>
    <property type="match status" value="1"/>
</dbReference>
<keyword evidence="4" id="KW-1003">Cell membrane</keyword>
<dbReference type="Gene3D" id="3.30.70.1430">
    <property type="entry name" value="Multidrug efflux transporter AcrB pore domain"/>
    <property type="match status" value="2"/>
</dbReference>
<keyword evidence="11" id="KW-1185">Reference proteome</keyword>
<feature type="transmembrane region" description="Helical" evidence="9">
    <location>
        <begin position="1002"/>
        <end position="1034"/>
    </location>
</feature>
<dbReference type="InterPro" id="IPR004764">
    <property type="entry name" value="MdtF-like"/>
</dbReference>
<feature type="transmembrane region" description="Helical" evidence="9">
    <location>
        <begin position="976"/>
        <end position="996"/>
    </location>
</feature>
<evidence type="ECO:0000313" key="11">
    <source>
        <dbReference type="Proteomes" id="UP001154272"/>
    </source>
</evidence>
<evidence type="ECO:0000256" key="9">
    <source>
        <dbReference type="RuleBase" id="RU364070"/>
    </source>
</evidence>
<dbReference type="Gene3D" id="3.30.2090.10">
    <property type="entry name" value="Multidrug efflux transporter AcrB TolC docking domain, DN and DC subdomains"/>
    <property type="match status" value="2"/>
</dbReference>
<feature type="transmembrane region" description="Helical" evidence="9">
    <location>
        <begin position="342"/>
        <end position="361"/>
    </location>
</feature>
<keyword evidence="3 9" id="KW-0813">Transport</keyword>
<feature type="transmembrane region" description="Helical" evidence="9">
    <location>
        <begin position="368"/>
        <end position="389"/>
    </location>
</feature>
<sequence>MSLSRFFIDRPIFAWVIAILISLMGMIAIVTLPIAQWPNIAPPPITLTFTYPGATADTVQRTVVDPVSQNLYGVDHLEYLSTVANADGTATITLTFGQGTNPDVAQVQVLNRVDVARSLLPSTVALQGIRISKSNKSFMMIFAIKTSDNSLTEGALGDYLASDVQNPVTRLNGLGDYTAFSSEYAMRVWLDPDKLHNYQLNPTDVMNEIAAQNSEQPLGEFGKLPALADQRFDIYTGGIRRLVTPEEFSNIVIKTQTNGARIRLKDVADVGLGPMSYSPVGLLDNQPVAAFGVKLSPGFNQLALSDAIHNKIQELSKYFPSNTEYLYPLDTSTYVIESMEEVVHTLVEAIILVIVVMYVFLQNFRATFVPTIAVPVVLLGTFAILEMAGFSINTLTMLAMVLAIGLLVDDAIVVVENVERVMEEDHCDPKTATQKSMDQISGALVGIALVLSVVFIPMAFFSGSAGVVYRQFSISIVAAMTLSVVVALIFTPALCATMLKPHDPNAKKGRFFRWFNRTFEKMVAGYIAGVKGMIRHTRIVMIVYLGLTGGALAMFHILPEGFLPDEDQGVIFTQASLSPGSSAAMTAGVNKQLTEYFLKHEKKYVQFVYTAIGFNFGGQAQSASFGVARLKDFNQRSGSYEASAQAIAARAMKALSGIPGANVLAVLPPPVMDLGSATGFDFELLNRGHLDNATFGKARDMLLAKAKADKRLVAVRLNGLPEAPQYYFNIDRDKAHTQGVSIDSINQTLSIALGSGDAGLFNLRNRVKHVFVQGNMKSRMTPDDLRRWFVRNNNGEMVPLTSFITGQWKSTPQKVETYNGYPSFEIMGQGARGVSNGTAMQIIEGYTNEIAKEIHGIDYEWTGMSYEQVKSSGQAGKLYALSILAVFLSLAALYESWAIPFAVLLVVPLGVIGAATATYLHGLDNDIYFQVGLLTTVGLAAKNAILIVEFAKEHYDSGKSLVESALLSAQERIRPILMTSLAFVLGVIPLAIATGAGASSHVAIGVAVVGGVITATVLALYFVPIFFIVVLKLFRVKPHLIHKNNAAAPQAVTANKTEE</sequence>
<dbReference type="Gene3D" id="3.30.70.1320">
    <property type="entry name" value="Multidrug efflux transporter AcrB pore domain like"/>
    <property type="match status" value="1"/>
</dbReference>
<dbReference type="SUPFAM" id="SSF82714">
    <property type="entry name" value="Multidrug efflux transporter AcrB TolC docking domain, DN and DC subdomains"/>
    <property type="match status" value="2"/>
</dbReference>
<keyword evidence="6 9" id="KW-0812">Transmembrane</keyword>
<keyword evidence="7 9" id="KW-1133">Transmembrane helix</keyword>
<protein>
    <recommendedName>
        <fullName evidence="9">Efflux pump membrane transporter</fullName>
    </recommendedName>
</protein>
<comment type="subcellular location">
    <subcellularLocation>
        <location evidence="1 9">Cell inner membrane</location>
        <topology evidence="1 9">Multi-pass membrane protein</topology>
    </subcellularLocation>
</comment>
<feature type="transmembrane region" description="Helical" evidence="9">
    <location>
        <begin position="901"/>
        <end position="921"/>
    </location>
</feature>
<feature type="transmembrane region" description="Helical" evidence="9">
    <location>
        <begin position="472"/>
        <end position="499"/>
    </location>
</feature>
<dbReference type="Pfam" id="PF00873">
    <property type="entry name" value="ACR_tran"/>
    <property type="match status" value="1"/>
</dbReference>
<dbReference type="PRINTS" id="PR00702">
    <property type="entry name" value="ACRIFLAVINRP"/>
</dbReference>
<evidence type="ECO:0000256" key="6">
    <source>
        <dbReference type="ARBA" id="ARBA00022692"/>
    </source>
</evidence>
<dbReference type="SUPFAM" id="SSF82866">
    <property type="entry name" value="Multidrug efflux transporter AcrB transmembrane domain"/>
    <property type="match status" value="2"/>
</dbReference>
<evidence type="ECO:0000256" key="3">
    <source>
        <dbReference type="ARBA" id="ARBA00022448"/>
    </source>
</evidence>
<comment type="caution">
    <text evidence="10">The sequence shown here is derived from an EMBL/GenBank/DDBJ whole genome shotgun (WGS) entry which is preliminary data.</text>
</comment>
<evidence type="ECO:0000256" key="7">
    <source>
        <dbReference type="ARBA" id="ARBA00022989"/>
    </source>
</evidence>
<dbReference type="InterPro" id="IPR001036">
    <property type="entry name" value="Acrflvin-R"/>
</dbReference>
<dbReference type="InterPro" id="IPR027463">
    <property type="entry name" value="AcrB_DN_DC_subdom"/>
</dbReference>
<accession>A0ABN8WAP2</accession>
<comment type="similarity">
    <text evidence="2 9">Belongs to the resistance-nodulation-cell division (RND) (TC 2.A.6) family.</text>
</comment>
<dbReference type="NCBIfam" id="TIGR00915">
    <property type="entry name" value="2A0602"/>
    <property type="match status" value="1"/>
</dbReference>
<keyword evidence="5 9" id="KW-0997">Cell inner membrane</keyword>
<feature type="transmembrane region" description="Helical" evidence="9">
    <location>
        <begin position="878"/>
        <end position="894"/>
    </location>
</feature>
<reference evidence="10" key="1">
    <citation type="submission" date="2022-10" db="EMBL/GenBank/DDBJ databases">
        <authorList>
            <person name="Botero Cardona J."/>
        </authorList>
    </citation>
    <scope>NUCLEOTIDE SEQUENCE</scope>
    <source>
        <strain evidence="10">R-83534</strain>
    </source>
</reference>
<dbReference type="Proteomes" id="UP001154272">
    <property type="component" value="Unassembled WGS sequence"/>
</dbReference>
<dbReference type="PANTHER" id="PTHR32063:SF13">
    <property type="entry name" value="MULTIDRUG EFFLUX PUMP SUBUNIT ACRB-RELATED"/>
    <property type="match status" value="1"/>
</dbReference>
<evidence type="ECO:0000313" key="10">
    <source>
        <dbReference type="EMBL" id="CAI3950589.1"/>
    </source>
</evidence>
<keyword evidence="8 9" id="KW-0472">Membrane</keyword>
<gene>
    <name evidence="10" type="ORF">R83534S58_LOCUS1686</name>
</gene>
<evidence type="ECO:0000256" key="5">
    <source>
        <dbReference type="ARBA" id="ARBA00022519"/>
    </source>
</evidence>
<organism evidence="10 11">
    <name type="scientific">Commensalibacter papalotli</name>
    <name type="common">ex Botero et al. 2024</name>
    <dbReference type="NCBI Taxonomy" id="2972766"/>
    <lineage>
        <taxon>Bacteria</taxon>
        <taxon>Pseudomonadati</taxon>
        <taxon>Pseudomonadota</taxon>
        <taxon>Alphaproteobacteria</taxon>
        <taxon>Acetobacterales</taxon>
        <taxon>Acetobacteraceae</taxon>
    </lineage>
</organism>
<dbReference type="SUPFAM" id="SSF82693">
    <property type="entry name" value="Multidrug efflux transporter AcrB pore domain, PN1, PN2, PC1 and PC2 subdomains"/>
    <property type="match status" value="4"/>
</dbReference>
<feature type="transmembrane region" description="Helical" evidence="9">
    <location>
        <begin position="12"/>
        <end position="35"/>
    </location>
</feature>
<feature type="transmembrane region" description="Helical" evidence="9">
    <location>
        <begin position="539"/>
        <end position="558"/>
    </location>
</feature>
<name>A0ABN8WAP2_9PROT</name>
<evidence type="ECO:0000256" key="8">
    <source>
        <dbReference type="ARBA" id="ARBA00023136"/>
    </source>
</evidence>
<dbReference type="RefSeq" id="WP_084051577.1">
    <property type="nucleotide sequence ID" value="NZ_CAMXCH010000003.1"/>
</dbReference>
<proteinExistence type="inferred from homology"/>
<dbReference type="EMBL" id="CAMXCH010000003">
    <property type="protein sequence ID" value="CAI3950589.1"/>
    <property type="molecule type" value="Genomic_DNA"/>
</dbReference>